<protein>
    <submittedName>
        <fullName evidence="1">Uncharacterized protein</fullName>
    </submittedName>
</protein>
<reference evidence="1 2" key="1">
    <citation type="submission" date="2018-11" db="EMBL/GenBank/DDBJ databases">
        <title>Deinococcus shelandsis sp. nov., isolated from South Shetland Islands soil of Antarctica.</title>
        <authorList>
            <person name="Tian J."/>
        </authorList>
    </citation>
    <scope>NUCLEOTIDE SEQUENCE [LARGE SCALE GENOMIC DNA]</scope>
    <source>
        <strain evidence="1 2">S14-83T</strain>
        <plasmid evidence="1 2">unnamed4</plasmid>
    </source>
</reference>
<dbReference type="AlphaFoldDB" id="A0A3G8YM79"/>
<keyword evidence="2" id="KW-1185">Reference proteome</keyword>
<sequence>MNAARQQISTMCASLGLSIYSMEHSSAPLSSAEQVFVTGYRQLHRQLSKALNRDEADRVALNPVQLPLLRASLIGTFAYVQEYPADLPNVPEIREPLKPERLAWALSQVNDWIAHPPVSA</sequence>
<geneLocation type="plasmid" evidence="1 2">
    <name>unnamed4</name>
</geneLocation>
<dbReference type="Proteomes" id="UP000276417">
    <property type="component" value="Plasmid unnamed4"/>
</dbReference>
<dbReference type="EMBL" id="CP034188">
    <property type="protein sequence ID" value="AZI45307.1"/>
    <property type="molecule type" value="Genomic_DNA"/>
</dbReference>
<gene>
    <name evidence="1" type="ORF">EHF33_20575</name>
</gene>
<name>A0A3G8YM79_9DEIO</name>
<accession>A0A3G8YM79</accession>
<evidence type="ECO:0000313" key="2">
    <source>
        <dbReference type="Proteomes" id="UP000276417"/>
    </source>
</evidence>
<evidence type="ECO:0000313" key="1">
    <source>
        <dbReference type="EMBL" id="AZI45307.1"/>
    </source>
</evidence>
<keyword evidence="1" id="KW-0614">Plasmid</keyword>
<organism evidence="1 2">
    <name type="scientific">Deinococcus psychrotolerans</name>
    <dbReference type="NCBI Taxonomy" id="2489213"/>
    <lineage>
        <taxon>Bacteria</taxon>
        <taxon>Thermotogati</taxon>
        <taxon>Deinococcota</taxon>
        <taxon>Deinococci</taxon>
        <taxon>Deinococcales</taxon>
        <taxon>Deinococcaceae</taxon>
        <taxon>Deinococcus</taxon>
    </lineage>
</organism>
<dbReference type="KEGG" id="dph:EHF33_20575"/>
<dbReference type="RefSeq" id="WP_124875785.1">
    <property type="nucleotide sequence ID" value="NZ_CP034188.1"/>
</dbReference>
<proteinExistence type="predicted"/>